<dbReference type="GO" id="GO:0009740">
    <property type="term" value="P:gibberellic acid mediated signaling pathway"/>
    <property type="evidence" value="ECO:0007669"/>
    <property type="project" value="TreeGrafter"/>
</dbReference>
<feature type="domain" description="C2H2-type" evidence="3">
    <location>
        <begin position="78"/>
        <end position="105"/>
    </location>
</feature>
<dbReference type="InterPro" id="IPR036236">
    <property type="entry name" value="Znf_C2H2_sf"/>
</dbReference>
<dbReference type="GO" id="GO:0008270">
    <property type="term" value="F:zinc ion binding"/>
    <property type="evidence" value="ECO:0007669"/>
    <property type="project" value="UniProtKB-KW"/>
</dbReference>
<dbReference type="Gene3D" id="3.30.160.60">
    <property type="entry name" value="Classic Zinc Finger"/>
    <property type="match status" value="1"/>
</dbReference>
<proteinExistence type="predicted"/>
<protein>
    <recommendedName>
        <fullName evidence="3">C2H2-type domain-containing protein</fullName>
    </recommendedName>
</protein>
<dbReference type="PANTHER" id="PTHR46353">
    <property type="entry name" value="ZINC FINGER PROTEIN 5"/>
    <property type="match status" value="1"/>
</dbReference>
<dbReference type="InterPro" id="IPR013087">
    <property type="entry name" value="Znf_C2H2_type"/>
</dbReference>
<gene>
    <name evidence="4" type="ORF">SAY87_008919</name>
</gene>
<dbReference type="GO" id="GO:0000976">
    <property type="term" value="F:transcription cis-regulatory region binding"/>
    <property type="evidence" value="ECO:0007669"/>
    <property type="project" value="TreeGrafter"/>
</dbReference>
<sequence length="208" mass="22002">MNNAMHSIHPSFPSLSRSYSIVGVPNMADVGCTQLSKPHPPPLKLFGIDISSSEPSSVDSVSSAPVHPPIDSPPYSRYECQYCGREFSNSQALGGHQNAHKKERQLLKHAHMQASRRKVGCSQPPQVGPRHADILGHAAAAAAAGAHFRWLYLPPGGAAWVARGLEGYGGTFPAIRGLNGDEGESTKGPEVLEKDLGLDLQLGTGPAA</sequence>
<keyword evidence="1" id="KW-0479">Metal-binding</keyword>
<evidence type="ECO:0000313" key="4">
    <source>
        <dbReference type="EMBL" id="KAK4755162.1"/>
    </source>
</evidence>
<feature type="compositionally biased region" description="Basic and acidic residues" evidence="2">
    <location>
        <begin position="184"/>
        <end position="197"/>
    </location>
</feature>
<evidence type="ECO:0000256" key="2">
    <source>
        <dbReference type="SAM" id="MobiDB-lite"/>
    </source>
</evidence>
<evidence type="ECO:0000259" key="3">
    <source>
        <dbReference type="PROSITE" id="PS50157"/>
    </source>
</evidence>
<dbReference type="Proteomes" id="UP001345219">
    <property type="component" value="Chromosome 8"/>
</dbReference>
<dbReference type="EMBL" id="JAXIOK010000014">
    <property type="protein sequence ID" value="KAK4755162.1"/>
    <property type="molecule type" value="Genomic_DNA"/>
</dbReference>
<comment type="caution">
    <text evidence="4">The sequence shown here is derived from an EMBL/GenBank/DDBJ whole genome shotgun (WGS) entry which is preliminary data.</text>
</comment>
<dbReference type="PROSITE" id="PS50157">
    <property type="entry name" value="ZINC_FINGER_C2H2_2"/>
    <property type="match status" value="1"/>
</dbReference>
<dbReference type="GO" id="GO:0009736">
    <property type="term" value="P:cytokinin-activated signaling pathway"/>
    <property type="evidence" value="ECO:0007669"/>
    <property type="project" value="TreeGrafter"/>
</dbReference>
<dbReference type="GO" id="GO:0005634">
    <property type="term" value="C:nucleus"/>
    <property type="evidence" value="ECO:0007669"/>
    <property type="project" value="TreeGrafter"/>
</dbReference>
<accession>A0AAN7PVX7</accession>
<dbReference type="GO" id="GO:0003700">
    <property type="term" value="F:DNA-binding transcription factor activity"/>
    <property type="evidence" value="ECO:0007669"/>
    <property type="project" value="TreeGrafter"/>
</dbReference>
<dbReference type="InterPro" id="IPR044299">
    <property type="entry name" value="GIS3/ZFP5/ZFP6"/>
</dbReference>
<keyword evidence="5" id="KW-1185">Reference proteome</keyword>
<keyword evidence="1" id="KW-0863">Zinc-finger</keyword>
<evidence type="ECO:0000313" key="5">
    <source>
        <dbReference type="Proteomes" id="UP001345219"/>
    </source>
</evidence>
<feature type="region of interest" description="Disordered" evidence="2">
    <location>
        <begin position="179"/>
        <end position="208"/>
    </location>
</feature>
<reference evidence="4 5" key="1">
    <citation type="journal article" date="2023" name="Hortic Res">
        <title>Pangenome of water caltrop reveals structural variations and asymmetric subgenome divergence after allopolyploidization.</title>
        <authorList>
            <person name="Zhang X."/>
            <person name="Chen Y."/>
            <person name="Wang L."/>
            <person name="Yuan Y."/>
            <person name="Fang M."/>
            <person name="Shi L."/>
            <person name="Lu R."/>
            <person name="Comes H.P."/>
            <person name="Ma Y."/>
            <person name="Chen Y."/>
            <person name="Huang G."/>
            <person name="Zhou Y."/>
            <person name="Zheng Z."/>
            <person name="Qiu Y."/>
        </authorList>
    </citation>
    <scope>NUCLEOTIDE SEQUENCE [LARGE SCALE GENOMIC DNA]</scope>
    <source>
        <tissue evidence="4">Roots</tissue>
    </source>
</reference>
<dbReference type="Pfam" id="PF13912">
    <property type="entry name" value="zf-C2H2_6"/>
    <property type="match status" value="1"/>
</dbReference>
<dbReference type="SUPFAM" id="SSF57667">
    <property type="entry name" value="beta-beta-alpha zinc fingers"/>
    <property type="match status" value="1"/>
</dbReference>
<dbReference type="AlphaFoldDB" id="A0AAN7PVX7"/>
<dbReference type="GO" id="GO:0010090">
    <property type="term" value="P:trichome morphogenesis"/>
    <property type="evidence" value="ECO:0007669"/>
    <property type="project" value="InterPro"/>
</dbReference>
<dbReference type="PANTHER" id="PTHR46353:SF7">
    <property type="entry name" value="OS01G0512700 PROTEIN"/>
    <property type="match status" value="1"/>
</dbReference>
<keyword evidence="1" id="KW-0862">Zinc</keyword>
<name>A0AAN7PVX7_9MYRT</name>
<evidence type="ECO:0000256" key="1">
    <source>
        <dbReference type="PROSITE-ProRule" id="PRU00042"/>
    </source>
</evidence>
<organism evidence="4 5">
    <name type="scientific">Trapa incisa</name>
    <dbReference type="NCBI Taxonomy" id="236973"/>
    <lineage>
        <taxon>Eukaryota</taxon>
        <taxon>Viridiplantae</taxon>
        <taxon>Streptophyta</taxon>
        <taxon>Embryophyta</taxon>
        <taxon>Tracheophyta</taxon>
        <taxon>Spermatophyta</taxon>
        <taxon>Magnoliopsida</taxon>
        <taxon>eudicotyledons</taxon>
        <taxon>Gunneridae</taxon>
        <taxon>Pentapetalae</taxon>
        <taxon>rosids</taxon>
        <taxon>malvids</taxon>
        <taxon>Myrtales</taxon>
        <taxon>Lythraceae</taxon>
        <taxon>Trapa</taxon>
    </lineage>
</organism>
<dbReference type="PROSITE" id="PS00028">
    <property type="entry name" value="ZINC_FINGER_C2H2_1"/>
    <property type="match status" value="1"/>
</dbReference>